<evidence type="ECO:0000313" key="1">
    <source>
        <dbReference type="EMBL" id="APH54321.1"/>
    </source>
</evidence>
<dbReference type="Proteomes" id="UP000182373">
    <property type="component" value="Chromosome"/>
</dbReference>
<organism evidence="1 2">
    <name type="scientific">Granulibacter bethesdensis</name>
    <dbReference type="NCBI Taxonomy" id="364410"/>
    <lineage>
        <taxon>Bacteria</taxon>
        <taxon>Pseudomonadati</taxon>
        <taxon>Pseudomonadota</taxon>
        <taxon>Alphaproteobacteria</taxon>
        <taxon>Acetobacterales</taxon>
        <taxon>Acetobacteraceae</taxon>
        <taxon>Granulibacter</taxon>
    </lineage>
</organism>
<accession>A0AAC9P891</accession>
<proteinExistence type="predicted"/>
<reference evidence="2" key="1">
    <citation type="submission" date="2016-11" db="EMBL/GenBank/DDBJ databases">
        <title>Comparative genomic and phenotypic analysis of Granulibacter bethesdensis clinical isolates from patients with chronic granulomatous disease.</title>
        <authorList>
            <person name="Zarember K.A."/>
            <person name="Porcella S.F."/>
            <person name="Chu J."/>
            <person name="Ding L."/>
            <person name="Dahlstrom E."/>
            <person name="Barbian K."/>
            <person name="Martens C."/>
            <person name="Sykora L."/>
            <person name="Kramer S."/>
            <person name="Pettinato A.M."/>
            <person name="Hong H."/>
            <person name="Wald G."/>
            <person name="Berg L.J."/>
            <person name="Rogge L.S."/>
            <person name="Greenberg D.E."/>
            <person name="Falcone E.L."/>
            <person name="Neves J.F."/>
            <person name="Simoes M.J."/>
            <person name="Casal M."/>
            <person name="Rodriguez-Lopez F.C."/>
            <person name="Zelazny A."/>
            <person name="Gallin J.I."/>
            <person name="Holland S.M."/>
        </authorList>
    </citation>
    <scope>NUCLEOTIDE SEQUENCE [LARGE SCALE GENOMIC DNA]</scope>
    <source>
        <strain evidence="2">NIH9.1</strain>
    </source>
</reference>
<protein>
    <submittedName>
        <fullName evidence="1">Uncharacterized protein</fullName>
    </submittedName>
</protein>
<dbReference type="EMBL" id="CP018191">
    <property type="protein sequence ID" value="APH54321.1"/>
    <property type="molecule type" value="Genomic_DNA"/>
</dbReference>
<evidence type="ECO:0000313" key="2">
    <source>
        <dbReference type="Proteomes" id="UP000182373"/>
    </source>
</evidence>
<dbReference type="AlphaFoldDB" id="A0AAC9P891"/>
<dbReference type="RefSeq" id="WP_367593394.1">
    <property type="nucleotide sequence ID" value="NZ_CP018191.1"/>
</dbReference>
<name>A0AAC9P891_9PROT</name>
<gene>
    <name evidence="1" type="ORF">GbCGDNIH9_5092</name>
</gene>
<sequence length="108" mass="12317">MMNRSIVGHHSGGPLSQVISITRSRDDTLWAVIASVGRRRRVAEIFPSREAALQDRDWRMQQVRSYTGFLQSCRQPLPSYTVAPIRRADLPKAWRPVPALGFLRGEFI</sequence>